<dbReference type="RefSeq" id="WP_096463705.1">
    <property type="nucleotide sequence ID" value="NZ_AP017312.1"/>
</dbReference>
<organism evidence="2 3">
    <name type="scientific">Aneurinibacillus soli</name>
    <dbReference type="NCBI Taxonomy" id="1500254"/>
    <lineage>
        <taxon>Bacteria</taxon>
        <taxon>Bacillati</taxon>
        <taxon>Bacillota</taxon>
        <taxon>Bacilli</taxon>
        <taxon>Bacillales</taxon>
        <taxon>Paenibacillaceae</taxon>
        <taxon>Aneurinibacillus group</taxon>
        <taxon>Aneurinibacillus</taxon>
    </lineage>
</organism>
<evidence type="ECO:0000256" key="1">
    <source>
        <dbReference type="ARBA" id="ARBA00006754"/>
    </source>
</evidence>
<reference evidence="2 3" key="1">
    <citation type="submission" date="2015-12" db="EMBL/GenBank/DDBJ databases">
        <title>Genome sequence of Aneurinibacillus soli.</title>
        <authorList>
            <person name="Lee J.S."/>
            <person name="Lee K.C."/>
            <person name="Kim K.K."/>
            <person name="Lee B.W."/>
        </authorList>
    </citation>
    <scope>NUCLEOTIDE SEQUENCE [LARGE SCALE GENOMIC DNA]</scope>
    <source>
        <strain evidence="2 3">CB4</strain>
    </source>
</reference>
<dbReference type="KEGG" id="asoc:CB4_00824"/>
<keyword evidence="3" id="KW-1185">Reference proteome</keyword>
<dbReference type="Gene3D" id="1.10.10.2840">
    <property type="entry name" value="PucR C-terminal helix-turn-helix domain"/>
    <property type="match status" value="1"/>
</dbReference>
<comment type="similarity">
    <text evidence="1">Belongs to the CdaR family.</text>
</comment>
<name>A0A0U4WD03_9BACL</name>
<dbReference type="AlphaFoldDB" id="A0A0U4WD03"/>
<dbReference type="InterPro" id="IPR025736">
    <property type="entry name" value="PucR_C-HTH_dom"/>
</dbReference>
<dbReference type="InterPro" id="IPR042070">
    <property type="entry name" value="PucR_C-HTH_sf"/>
</dbReference>
<dbReference type="EMBL" id="AP017312">
    <property type="protein sequence ID" value="BAU26681.1"/>
    <property type="molecule type" value="Genomic_DNA"/>
</dbReference>
<dbReference type="PANTHER" id="PTHR33744:SF1">
    <property type="entry name" value="DNA-BINDING TRANSCRIPTIONAL ACTIVATOR ADER"/>
    <property type="match status" value="1"/>
</dbReference>
<gene>
    <name evidence="2" type="primary">pucR_1</name>
    <name evidence="2" type="ORF">CB4_00824</name>
</gene>
<dbReference type="Proteomes" id="UP000217696">
    <property type="component" value="Chromosome"/>
</dbReference>
<dbReference type="OrthoDB" id="9792148at2"/>
<accession>A0A0U4WD03</accession>
<dbReference type="InterPro" id="IPR041522">
    <property type="entry name" value="CdaR_GGDEF"/>
</dbReference>
<evidence type="ECO:0000313" key="3">
    <source>
        <dbReference type="Proteomes" id="UP000217696"/>
    </source>
</evidence>
<sequence length="414" mass="47638">MDVFGEFADLMELADLIAERLENPITIEDMNHHVVAYSMHDDATDPVRIQTIMKRKVPESVLVRFWKDGVIQALMHSDDPVRIPAARDVGLDSRVAVSIRRGTEVFGYIWVQEANRTLEDADLIVLKQAARLALPGLLHRKNRYEQNEGKRKQLLWRLLSRSRETDSRAVEKEAHELGVSLSGVLEVLVFEASCSEGVWERMQKELAYLLEHLGDFFVFRQLLLWTFDGRHLIVLAGMHAGEEKQMHEASRVFVNELQTRLTRRFGQEYLAAGHGNPVLQLGDIWRSYQQALEVLHLKNCFPIELAGAVGYSELGIYRLFPKMKQWNEEQGYQNDKLVRLVTYDQQNQSNLVETLDVFLRVAGKVNTAAQQLHIHPNTLAYRLKRISEVGGIDLQDANDRVTLFLDLQVQRYQQ</sequence>
<protein>
    <submittedName>
        <fullName evidence="2">Purine catabolism regulatory protein</fullName>
    </submittedName>
</protein>
<dbReference type="PANTHER" id="PTHR33744">
    <property type="entry name" value="CARBOHYDRATE DIACID REGULATOR"/>
    <property type="match status" value="1"/>
</dbReference>
<evidence type="ECO:0000313" key="2">
    <source>
        <dbReference type="EMBL" id="BAU26681.1"/>
    </source>
</evidence>
<dbReference type="Pfam" id="PF17853">
    <property type="entry name" value="GGDEF_2"/>
    <property type="match status" value="1"/>
</dbReference>
<dbReference type="Pfam" id="PF13556">
    <property type="entry name" value="HTH_30"/>
    <property type="match status" value="1"/>
</dbReference>
<proteinExistence type="inferred from homology"/>
<dbReference type="InterPro" id="IPR051448">
    <property type="entry name" value="CdaR-like_regulators"/>
</dbReference>